<organism evidence="5 6">
    <name type="scientific">Streptomyces daliensis</name>
    <dbReference type="NCBI Taxonomy" id="299421"/>
    <lineage>
        <taxon>Bacteria</taxon>
        <taxon>Bacillati</taxon>
        <taxon>Actinomycetota</taxon>
        <taxon>Actinomycetes</taxon>
        <taxon>Kitasatosporales</taxon>
        <taxon>Streptomycetaceae</taxon>
        <taxon>Streptomyces</taxon>
    </lineage>
</organism>
<evidence type="ECO:0000259" key="4">
    <source>
        <dbReference type="PROSITE" id="PS52004"/>
    </source>
</evidence>
<evidence type="ECO:0000313" key="6">
    <source>
        <dbReference type="Proteomes" id="UP000675554"/>
    </source>
</evidence>
<gene>
    <name evidence="5" type="ORF">KDA82_04130</name>
</gene>
<protein>
    <submittedName>
        <fullName evidence="5">Polyketide synthase</fullName>
    </submittedName>
</protein>
<evidence type="ECO:0000256" key="1">
    <source>
        <dbReference type="ARBA" id="ARBA00022450"/>
    </source>
</evidence>
<dbReference type="Gene3D" id="3.40.47.10">
    <property type="match status" value="3"/>
</dbReference>
<dbReference type="InterPro" id="IPR050091">
    <property type="entry name" value="PKS_NRPS_Biosynth_Enz"/>
</dbReference>
<sequence>MKEPLHPTEPLAAVVGMGIIVPGASSPEEYWNVLMDGHVPFSEPSAFDIGDFYSEDHREADKVRGRVSAYLHSDAPRTDTPGGPADGEASRVETWLRHCLAQALQDVRVPSAEPVLCSMAVQPFGILELEEALARKGLFRLLVEVPDEHGAGPSPEPGESPVPARWLPRELVRCAARGLLPRDTDVLAVDSACSSGMAAIDAGLRAVWSSTHGIAVCGGSFALTPAVLIGTTQTDGQSSHGALAPFDEEANGTLFGDGAAVVVLKRLDLARRDNDTVHAVVVGSGMSHDGRGKGINAPDVRGQSIALTRALESCDLDPEAVRWVVSHGTSTPLGDATETMSVNRAYPPTGDDGPRYLTSNKNLIGHGSAAAGPASLIHAVLGLRHRTVPAQRDHRAPSARCDLGEDLQVPVSHTPLDGNGSEPPFVGVNGFGLGGTNIHTLVAPDPESAREHTSSPAAEDGDTGAIALVGCAADVPGGATAEELRAWLLGEAEASPPARFAGGYPQPAAGEFLIPGPQLHALDESHVSALRLFSELTSGREEELSALRPTTGVFAAHFGPTEAHLRLVLRCHADAVRRSPAGRAADPSGERWEKVLSELRAAHGISRYSLAGSLINLTAAQVSKHYGLMGPAFALEGENSGADALRVARTYLITGAIDLAYVVAFNGMGRERAHFVQGQAMSFSGEHHIAEGGFGVLLARAGTRRALGLPDLGELSPALVERSAAPVRTTGCPGRTYLCADGLLTFLAERFRTISDADHRRSAV</sequence>
<dbReference type="InterPro" id="IPR014030">
    <property type="entry name" value="Ketoacyl_synth_N"/>
</dbReference>
<dbReference type="GO" id="GO:0004312">
    <property type="term" value="F:fatty acid synthase activity"/>
    <property type="evidence" value="ECO:0007669"/>
    <property type="project" value="TreeGrafter"/>
</dbReference>
<accession>A0A8T4IJV3</accession>
<name>A0A8T4IJV3_9ACTN</name>
<comment type="similarity">
    <text evidence="3">Belongs to the thiolase-like superfamily. Beta-ketoacyl-ACP synthases family.</text>
</comment>
<dbReference type="EMBL" id="JAGSMN010000079">
    <property type="protein sequence ID" value="MBR7672229.1"/>
    <property type="molecule type" value="Genomic_DNA"/>
</dbReference>
<dbReference type="PANTHER" id="PTHR43775">
    <property type="entry name" value="FATTY ACID SYNTHASE"/>
    <property type="match status" value="1"/>
</dbReference>
<evidence type="ECO:0000313" key="5">
    <source>
        <dbReference type="EMBL" id="MBR7672229.1"/>
    </source>
</evidence>
<dbReference type="InterPro" id="IPR016039">
    <property type="entry name" value="Thiolase-like"/>
</dbReference>
<dbReference type="AlphaFoldDB" id="A0A8T4IJV3"/>
<keyword evidence="2" id="KW-0597">Phosphoprotein</keyword>
<dbReference type="Pfam" id="PF02801">
    <property type="entry name" value="Ketoacyl-synt_C"/>
    <property type="match status" value="1"/>
</dbReference>
<dbReference type="CDD" id="cd00833">
    <property type="entry name" value="PKS"/>
    <property type="match status" value="1"/>
</dbReference>
<proteinExistence type="inferred from homology"/>
<keyword evidence="6" id="KW-1185">Reference proteome</keyword>
<dbReference type="PROSITE" id="PS52004">
    <property type="entry name" value="KS3_2"/>
    <property type="match status" value="1"/>
</dbReference>
<reference evidence="5" key="1">
    <citation type="submission" date="2021-04" db="EMBL/GenBank/DDBJ databases">
        <title>Sequencing of actinobacteria type strains.</title>
        <authorList>
            <person name="Nguyen G.-S."/>
            <person name="Wentzel A."/>
        </authorList>
    </citation>
    <scope>NUCLEOTIDE SEQUENCE</scope>
    <source>
        <strain evidence="5">DSM 42095</strain>
    </source>
</reference>
<evidence type="ECO:0000256" key="3">
    <source>
        <dbReference type="RuleBase" id="RU003694"/>
    </source>
</evidence>
<dbReference type="SUPFAM" id="SSF53901">
    <property type="entry name" value="Thiolase-like"/>
    <property type="match status" value="3"/>
</dbReference>
<dbReference type="PANTHER" id="PTHR43775:SF37">
    <property type="entry name" value="SI:DKEY-61P9.11"/>
    <property type="match status" value="1"/>
</dbReference>
<dbReference type="GO" id="GO:0005737">
    <property type="term" value="C:cytoplasm"/>
    <property type="evidence" value="ECO:0007669"/>
    <property type="project" value="TreeGrafter"/>
</dbReference>
<dbReference type="GO" id="GO:0005886">
    <property type="term" value="C:plasma membrane"/>
    <property type="evidence" value="ECO:0007669"/>
    <property type="project" value="TreeGrafter"/>
</dbReference>
<dbReference type="InterPro" id="IPR014031">
    <property type="entry name" value="Ketoacyl_synth_C"/>
</dbReference>
<dbReference type="GO" id="GO:0006633">
    <property type="term" value="P:fatty acid biosynthetic process"/>
    <property type="evidence" value="ECO:0007669"/>
    <property type="project" value="TreeGrafter"/>
</dbReference>
<dbReference type="Pfam" id="PF00109">
    <property type="entry name" value="ketoacyl-synt"/>
    <property type="match status" value="2"/>
</dbReference>
<dbReference type="InterPro" id="IPR020841">
    <property type="entry name" value="PKS_Beta-ketoAc_synthase_dom"/>
</dbReference>
<evidence type="ECO:0000256" key="2">
    <source>
        <dbReference type="ARBA" id="ARBA00022553"/>
    </source>
</evidence>
<keyword evidence="3" id="KW-0808">Transferase</keyword>
<dbReference type="GO" id="GO:0071770">
    <property type="term" value="P:DIM/DIP cell wall layer assembly"/>
    <property type="evidence" value="ECO:0007669"/>
    <property type="project" value="TreeGrafter"/>
</dbReference>
<dbReference type="SMART" id="SM00825">
    <property type="entry name" value="PKS_KS"/>
    <property type="match status" value="1"/>
</dbReference>
<feature type="domain" description="Ketosynthase family 3 (KS3)" evidence="4">
    <location>
        <begin position="9"/>
        <end position="444"/>
    </location>
</feature>
<dbReference type="Proteomes" id="UP000675554">
    <property type="component" value="Unassembled WGS sequence"/>
</dbReference>
<comment type="caution">
    <text evidence="5">The sequence shown here is derived from an EMBL/GenBank/DDBJ whole genome shotgun (WGS) entry which is preliminary data.</text>
</comment>
<keyword evidence="1" id="KW-0596">Phosphopantetheine</keyword>